<comment type="similarity">
    <text evidence="2">Belongs to the RibF family.</text>
</comment>
<comment type="catalytic activity">
    <reaction evidence="11">
        <text>FMN + ATP + H(+) = FAD + diphosphate</text>
        <dbReference type="Rhea" id="RHEA:17237"/>
        <dbReference type="ChEBI" id="CHEBI:15378"/>
        <dbReference type="ChEBI" id="CHEBI:30616"/>
        <dbReference type="ChEBI" id="CHEBI:33019"/>
        <dbReference type="ChEBI" id="CHEBI:57692"/>
        <dbReference type="ChEBI" id="CHEBI:58210"/>
        <dbReference type="EC" id="2.7.7.2"/>
    </reaction>
</comment>
<dbReference type="UniPathway" id="UPA00277">
    <property type="reaction ID" value="UER00407"/>
</dbReference>
<accession>A0A1I1S7B5</accession>
<evidence type="ECO:0000256" key="1">
    <source>
        <dbReference type="ARBA" id="ARBA00004726"/>
    </source>
</evidence>
<proteinExistence type="inferred from homology"/>
<gene>
    <name evidence="13" type="ORF">SAMN05216238_101277</name>
</gene>
<comment type="pathway">
    <text evidence="1">Cofactor biosynthesis; FAD biosynthesis; FAD from FMN: step 1/1.</text>
</comment>
<organism evidence="13 14">
    <name type="scientific">Lentibacillus persicus</name>
    <dbReference type="NCBI Taxonomy" id="640948"/>
    <lineage>
        <taxon>Bacteria</taxon>
        <taxon>Bacillati</taxon>
        <taxon>Bacillota</taxon>
        <taxon>Bacilli</taxon>
        <taxon>Bacillales</taxon>
        <taxon>Bacillaceae</taxon>
        <taxon>Lentibacillus</taxon>
    </lineage>
</organism>
<keyword evidence="7 13" id="KW-0548">Nucleotidyltransferase</keyword>
<reference evidence="14" key="1">
    <citation type="submission" date="2016-10" db="EMBL/GenBank/DDBJ databases">
        <authorList>
            <person name="Varghese N."/>
            <person name="Submissions S."/>
        </authorList>
    </citation>
    <scope>NUCLEOTIDE SEQUENCE [LARGE SCALE GENOMIC DNA]</scope>
    <source>
        <strain evidence="14">DSM 22530</strain>
    </source>
</reference>
<dbReference type="InterPro" id="IPR004821">
    <property type="entry name" value="Cyt_trans-like"/>
</dbReference>
<keyword evidence="13" id="KW-0418">Kinase</keyword>
<keyword evidence="14" id="KW-1185">Reference proteome</keyword>
<sequence>METIYLNAANLDYWKKKSTSNVMALGFFDGIHKGHQKVIRTAVNKAKERGVAVTVMSFFPHPKTVLSKGNETFDYIMPLTEKGKVLEQLGVDTFYIVEFDKSFASLSPEAYVSNYLVDFGVEHAVAGYDFSYGKFGAGHVGRMEDDSGGKLGVTKVDKVSYQGQKISSTWIRQLLSTGDMKTLPHVLGRSYELACKLNGDLLDPLAYYTVPASGCYSVTIDNGIEQELVKVVIPENHHTIKLLDRHKLNYMWEGNVSIIWHHRVPDETAMSYSY</sequence>
<dbReference type="GO" id="GO:0006747">
    <property type="term" value="P:FAD biosynthetic process"/>
    <property type="evidence" value="ECO:0007669"/>
    <property type="project" value="UniProtKB-UniPathway"/>
</dbReference>
<evidence type="ECO:0000256" key="6">
    <source>
        <dbReference type="ARBA" id="ARBA00022679"/>
    </source>
</evidence>
<dbReference type="CDD" id="cd02064">
    <property type="entry name" value="FAD_synthetase_N"/>
    <property type="match status" value="1"/>
</dbReference>
<dbReference type="AlphaFoldDB" id="A0A1I1S7B5"/>
<keyword evidence="10" id="KW-0067">ATP-binding</keyword>
<dbReference type="FunFam" id="3.40.50.620:FF:000021">
    <property type="entry name" value="Riboflavin biosynthesis protein"/>
    <property type="match status" value="1"/>
</dbReference>
<dbReference type="Gene3D" id="3.40.50.620">
    <property type="entry name" value="HUPs"/>
    <property type="match status" value="1"/>
</dbReference>
<evidence type="ECO:0000256" key="10">
    <source>
        <dbReference type="ARBA" id="ARBA00022840"/>
    </source>
</evidence>
<evidence type="ECO:0000256" key="7">
    <source>
        <dbReference type="ARBA" id="ARBA00022695"/>
    </source>
</evidence>
<evidence type="ECO:0000256" key="2">
    <source>
        <dbReference type="ARBA" id="ARBA00010214"/>
    </source>
</evidence>
<evidence type="ECO:0000256" key="8">
    <source>
        <dbReference type="ARBA" id="ARBA00022741"/>
    </source>
</evidence>
<dbReference type="GO" id="GO:0003919">
    <property type="term" value="F:FMN adenylyltransferase activity"/>
    <property type="evidence" value="ECO:0007669"/>
    <property type="project" value="UniProtKB-EC"/>
</dbReference>
<keyword evidence="6 13" id="KW-0808">Transferase</keyword>
<keyword evidence="5" id="KW-0288">FMN</keyword>
<dbReference type="GO" id="GO:0005524">
    <property type="term" value="F:ATP binding"/>
    <property type="evidence" value="ECO:0007669"/>
    <property type="project" value="UniProtKB-KW"/>
</dbReference>
<dbReference type="RefSeq" id="WP_090080252.1">
    <property type="nucleotide sequence ID" value="NZ_FOMR01000001.1"/>
</dbReference>
<evidence type="ECO:0000256" key="3">
    <source>
        <dbReference type="ARBA" id="ARBA00012393"/>
    </source>
</evidence>
<dbReference type="SUPFAM" id="SSF52374">
    <property type="entry name" value="Nucleotidylyl transferase"/>
    <property type="match status" value="1"/>
</dbReference>
<keyword evidence="4" id="KW-0285">Flavoprotein</keyword>
<evidence type="ECO:0000256" key="11">
    <source>
        <dbReference type="ARBA" id="ARBA00049494"/>
    </source>
</evidence>
<dbReference type="NCBIfam" id="TIGR00125">
    <property type="entry name" value="cyt_tran_rel"/>
    <property type="match status" value="1"/>
</dbReference>
<dbReference type="Proteomes" id="UP000199474">
    <property type="component" value="Unassembled WGS sequence"/>
</dbReference>
<dbReference type="GO" id="GO:0009231">
    <property type="term" value="P:riboflavin biosynthetic process"/>
    <property type="evidence" value="ECO:0007669"/>
    <property type="project" value="InterPro"/>
</dbReference>
<dbReference type="OrthoDB" id="9803667at2"/>
<dbReference type="InterPro" id="IPR014729">
    <property type="entry name" value="Rossmann-like_a/b/a_fold"/>
</dbReference>
<evidence type="ECO:0000259" key="12">
    <source>
        <dbReference type="Pfam" id="PF06574"/>
    </source>
</evidence>
<evidence type="ECO:0000313" key="14">
    <source>
        <dbReference type="Proteomes" id="UP000199474"/>
    </source>
</evidence>
<feature type="domain" description="FAD synthetase" evidence="12">
    <location>
        <begin position="16"/>
        <end position="169"/>
    </location>
</feature>
<evidence type="ECO:0000256" key="9">
    <source>
        <dbReference type="ARBA" id="ARBA00022827"/>
    </source>
</evidence>
<protein>
    <recommendedName>
        <fullName evidence="3">FAD synthase</fullName>
        <ecNumber evidence="3">2.7.7.2</ecNumber>
    </recommendedName>
</protein>
<keyword evidence="8" id="KW-0547">Nucleotide-binding</keyword>
<dbReference type="EC" id="2.7.7.2" evidence="3"/>
<dbReference type="GO" id="GO:0016301">
    <property type="term" value="F:kinase activity"/>
    <property type="evidence" value="ECO:0007669"/>
    <property type="project" value="UniProtKB-KW"/>
</dbReference>
<dbReference type="STRING" id="640948.SAMN05216238_101277"/>
<evidence type="ECO:0000313" key="13">
    <source>
        <dbReference type="EMBL" id="SFD42409.1"/>
    </source>
</evidence>
<dbReference type="EMBL" id="FOMR01000001">
    <property type="protein sequence ID" value="SFD42409.1"/>
    <property type="molecule type" value="Genomic_DNA"/>
</dbReference>
<keyword evidence="9" id="KW-0274">FAD</keyword>
<evidence type="ECO:0000256" key="5">
    <source>
        <dbReference type="ARBA" id="ARBA00022643"/>
    </source>
</evidence>
<dbReference type="Pfam" id="PF06574">
    <property type="entry name" value="FAD_syn"/>
    <property type="match status" value="1"/>
</dbReference>
<name>A0A1I1S7B5_9BACI</name>
<evidence type="ECO:0000256" key="4">
    <source>
        <dbReference type="ARBA" id="ARBA00022630"/>
    </source>
</evidence>
<dbReference type="InterPro" id="IPR015864">
    <property type="entry name" value="FAD_synthase"/>
</dbReference>